<dbReference type="GO" id="GO:0009506">
    <property type="term" value="C:plasmodesma"/>
    <property type="evidence" value="ECO:0007669"/>
    <property type="project" value="UniProtKB-ARBA"/>
</dbReference>
<dbReference type="AlphaFoldDB" id="A0AAE1Z348"/>
<protein>
    <submittedName>
        <fullName evidence="4">Glucan endo-1,3-beta-glucosidase 13</fullName>
    </submittedName>
</protein>
<evidence type="ECO:0000259" key="3">
    <source>
        <dbReference type="SMART" id="SM00768"/>
    </source>
</evidence>
<feature type="chain" id="PRO_5042221156" evidence="2">
    <location>
        <begin position="23"/>
        <end position="102"/>
    </location>
</feature>
<evidence type="ECO:0000256" key="2">
    <source>
        <dbReference type="SAM" id="SignalP"/>
    </source>
</evidence>
<proteinExistence type="predicted"/>
<dbReference type="InterPro" id="IPR012946">
    <property type="entry name" value="X8"/>
</dbReference>
<dbReference type="InterPro" id="IPR044788">
    <property type="entry name" value="X8_dom_prot"/>
</dbReference>
<sequence>MANLNMFSCLFLLLLCFNICKGDWCIVKYTVSNVVKKSFIESACSKLDCSAIKPGGPCYEPDTLTNHASYVLNLDYRKNKVCREEIGTIALTDPSYDNCRYT</sequence>
<reference evidence="4" key="1">
    <citation type="submission" date="2020-06" db="EMBL/GenBank/DDBJ databases">
        <authorList>
            <person name="Li T."/>
            <person name="Hu X."/>
            <person name="Zhang T."/>
            <person name="Song X."/>
            <person name="Zhang H."/>
            <person name="Dai N."/>
            <person name="Sheng W."/>
            <person name="Hou X."/>
            <person name="Wei L."/>
        </authorList>
    </citation>
    <scope>NUCLEOTIDE SEQUENCE</scope>
    <source>
        <strain evidence="4">3651</strain>
        <tissue evidence="4">Leaf</tissue>
    </source>
</reference>
<keyword evidence="5" id="KW-1185">Reference proteome</keyword>
<reference evidence="4" key="2">
    <citation type="journal article" date="2024" name="Plant">
        <title>Genomic evolution and insights into agronomic trait innovations of Sesamum species.</title>
        <authorList>
            <person name="Miao H."/>
            <person name="Wang L."/>
            <person name="Qu L."/>
            <person name="Liu H."/>
            <person name="Sun Y."/>
            <person name="Le M."/>
            <person name="Wang Q."/>
            <person name="Wei S."/>
            <person name="Zheng Y."/>
            <person name="Lin W."/>
            <person name="Duan Y."/>
            <person name="Cao H."/>
            <person name="Xiong S."/>
            <person name="Wang X."/>
            <person name="Wei L."/>
            <person name="Li C."/>
            <person name="Ma Q."/>
            <person name="Ju M."/>
            <person name="Zhao R."/>
            <person name="Li G."/>
            <person name="Mu C."/>
            <person name="Tian Q."/>
            <person name="Mei H."/>
            <person name="Zhang T."/>
            <person name="Gao T."/>
            <person name="Zhang H."/>
        </authorList>
    </citation>
    <scope>NUCLEOTIDE SEQUENCE</scope>
    <source>
        <strain evidence="4">3651</strain>
    </source>
</reference>
<feature type="signal peptide" evidence="2">
    <location>
        <begin position="1"/>
        <end position="22"/>
    </location>
</feature>
<organism evidence="4 5">
    <name type="scientific">Sesamum alatum</name>
    <dbReference type="NCBI Taxonomy" id="300844"/>
    <lineage>
        <taxon>Eukaryota</taxon>
        <taxon>Viridiplantae</taxon>
        <taxon>Streptophyta</taxon>
        <taxon>Embryophyta</taxon>
        <taxon>Tracheophyta</taxon>
        <taxon>Spermatophyta</taxon>
        <taxon>Magnoliopsida</taxon>
        <taxon>eudicotyledons</taxon>
        <taxon>Gunneridae</taxon>
        <taxon>Pentapetalae</taxon>
        <taxon>asterids</taxon>
        <taxon>lamiids</taxon>
        <taxon>Lamiales</taxon>
        <taxon>Pedaliaceae</taxon>
        <taxon>Sesamum</taxon>
    </lineage>
</organism>
<dbReference type="Proteomes" id="UP001293254">
    <property type="component" value="Unassembled WGS sequence"/>
</dbReference>
<dbReference type="PANTHER" id="PTHR31044">
    <property type="entry name" value="BETA-1,3 GLUCANASE"/>
    <property type="match status" value="1"/>
</dbReference>
<evidence type="ECO:0000313" key="5">
    <source>
        <dbReference type="Proteomes" id="UP001293254"/>
    </source>
</evidence>
<evidence type="ECO:0000256" key="1">
    <source>
        <dbReference type="ARBA" id="ARBA00022729"/>
    </source>
</evidence>
<dbReference type="EMBL" id="JACGWO010000001">
    <property type="protein sequence ID" value="KAK4441299.1"/>
    <property type="molecule type" value="Genomic_DNA"/>
</dbReference>
<accession>A0AAE1Z348</accession>
<dbReference type="PANTHER" id="PTHR31044:SF147">
    <property type="entry name" value="CARBOHYDRATE-BINDING X8 DOMAIN PROTEIN"/>
    <property type="match status" value="1"/>
</dbReference>
<feature type="domain" description="X8" evidence="3">
    <location>
        <begin position="23"/>
        <end position="101"/>
    </location>
</feature>
<evidence type="ECO:0000313" key="4">
    <source>
        <dbReference type="EMBL" id="KAK4441299.1"/>
    </source>
</evidence>
<comment type="caution">
    <text evidence="4">The sequence shown here is derived from an EMBL/GenBank/DDBJ whole genome shotgun (WGS) entry which is preliminary data.</text>
</comment>
<keyword evidence="1 2" id="KW-0732">Signal</keyword>
<gene>
    <name evidence="4" type="ORF">Salat_0464800</name>
</gene>
<name>A0AAE1Z348_9LAMI</name>
<dbReference type="Pfam" id="PF07983">
    <property type="entry name" value="X8"/>
    <property type="match status" value="1"/>
</dbReference>
<dbReference type="SMART" id="SM00768">
    <property type="entry name" value="X8"/>
    <property type="match status" value="1"/>
</dbReference>